<sequence length="75" mass="8540">MAEQEHGSSSSKKTNLLVYKNLTLFQIIIKAVRLNARTSGATDLGIINCIKLWLAQSKNRLKNKRLSMNNEEEKH</sequence>
<organism evidence="1 2">
    <name type="scientific">Aquatica leii</name>
    <dbReference type="NCBI Taxonomy" id="1421715"/>
    <lineage>
        <taxon>Eukaryota</taxon>
        <taxon>Metazoa</taxon>
        <taxon>Ecdysozoa</taxon>
        <taxon>Arthropoda</taxon>
        <taxon>Hexapoda</taxon>
        <taxon>Insecta</taxon>
        <taxon>Pterygota</taxon>
        <taxon>Neoptera</taxon>
        <taxon>Endopterygota</taxon>
        <taxon>Coleoptera</taxon>
        <taxon>Polyphaga</taxon>
        <taxon>Elateriformia</taxon>
        <taxon>Elateroidea</taxon>
        <taxon>Lampyridae</taxon>
        <taxon>Luciolinae</taxon>
        <taxon>Aquatica</taxon>
    </lineage>
</organism>
<reference evidence="2" key="1">
    <citation type="submission" date="2023-01" db="EMBL/GenBank/DDBJ databases">
        <title>Key to firefly adult light organ development and bioluminescence: homeobox transcription factors regulate luciferase expression and transportation to peroxisome.</title>
        <authorList>
            <person name="Fu X."/>
        </authorList>
    </citation>
    <scope>NUCLEOTIDE SEQUENCE [LARGE SCALE GENOMIC DNA]</scope>
</reference>
<gene>
    <name evidence="1" type="ORF">RN001_005578</name>
</gene>
<protein>
    <submittedName>
        <fullName evidence="1">Uncharacterized protein</fullName>
    </submittedName>
</protein>
<accession>A0AAN7Q0I7</accession>
<keyword evidence="2" id="KW-1185">Reference proteome</keyword>
<evidence type="ECO:0000313" key="1">
    <source>
        <dbReference type="EMBL" id="KAK4882259.1"/>
    </source>
</evidence>
<comment type="caution">
    <text evidence="1">The sequence shown here is derived from an EMBL/GenBank/DDBJ whole genome shotgun (WGS) entry which is preliminary data.</text>
</comment>
<dbReference type="Proteomes" id="UP001353858">
    <property type="component" value="Unassembled WGS sequence"/>
</dbReference>
<dbReference type="EMBL" id="JARPUR010000002">
    <property type="protein sequence ID" value="KAK4882259.1"/>
    <property type="molecule type" value="Genomic_DNA"/>
</dbReference>
<name>A0AAN7Q0I7_9COLE</name>
<dbReference type="AlphaFoldDB" id="A0AAN7Q0I7"/>
<evidence type="ECO:0000313" key="2">
    <source>
        <dbReference type="Proteomes" id="UP001353858"/>
    </source>
</evidence>
<proteinExistence type="predicted"/>